<protein>
    <recommendedName>
        <fullName evidence="8 21">Clusterin</fullName>
    </recommendedName>
</protein>
<evidence type="ECO:0000256" key="15">
    <source>
        <dbReference type="ARBA" id="ARBA00023136"/>
    </source>
</evidence>
<evidence type="ECO:0000256" key="4">
    <source>
        <dbReference type="ARBA" id="ARBA00004346"/>
    </source>
</evidence>
<proteinExistence type="inferred from homology"/>
<dbReference type="GO" id="GO:0042583">
    <property type="term" value="C:chromaffin granule"/>
    <property type="evidence" value="ECO:0007669"/>
    <property type="project" value="UniProtKB-SubCell"/>
</dbReference>
<evidence type="ECO:0000256" key="14">
    <source>
        <dbReference type="ARBA" id="ARBA00023128"/>
    </source>
</evidence>
<dbReference type="GO" id="GO:0051787">
    <property type="term" value="F:misfolded protein binding"/>
    <property type="evidence" value="ECO:0007669"/>
    <property type="project" value="TreeGrafter"/>
</dbReference>
<evidence type="ECO:0000256" key="21">
    <source>
        <dbReference type="RuleBase" id="RU000629"/>
    </source>
</evidence>
<evidence type="ECO:0000256" key="22">
    <source>
        <dbReference type="SAM" id="Coils"/>
    </source>
</evidence>
<feature type="domain" description="Clusterin N-terminal" evidence="24">
    <location>
        <begin position="33"/>
        <end position="227"/>
    </location>
</feature>
<feature type="domain" description="Clusterin C-terminal" evidence="25">
    <location>
        <begin position="225"/>
        <end position="447"/>
    </location>
</feature>
<dbReference type="GO" id="GO:0005615">
    <property type="term" value="C:extracellular space"/>
    <property type="evidence" value="ECO:0007669"/>
    <property type="project" value="TreeGrafter"/>
</dbReference>
<gene>
    <name evidence="26" type="ORF">VZT92_010751</name>
</gene>
<keyword evidence="11 23" id="KW-0732">Signal</keyword>
<evidence type="ECO:0000256" key="12">
    <source>
        <dbReference type="ARBA" id="ARBA00022824"/>
    </source>
</evidence>
<keyword evidence="27" id="KW-1185">Reference proteome</keyword>
<keyword evidence="14" id="KW-0496">Mitochondrion</keyword>
<keyword evidence="19" id="KW-0539">Nucleus</keyword>
<keyword evidence="10" id="KW-0964">Secreted</keyword>
<keyword evidence="13" id="KW-0832">Ubl conjugation</keyword>
<dbReference type="InterPro" id="IPR000753">
    <property type="entry name" value="Clusterin-like"/>
</dbReference>
<sequence>MLMMMMMMKKKGSKSLAVVALLLASVNCISPPSPEDLNQISLQGEKYLDKQIVTAVNRVKEMKSVMQKYSEDYQKFMDALEKTKEQKEKAMHTAQEMETKLEQEQEVCNETMRAVWEECKPCLKKTCVKYYSQTCSSGSGLVGRQLEEVLNRTSPFSIWINGENLGVLEQEGQRQSKELKSLEEKYTEMADGVDSIFSDSLKVADHVHYNPPVFFFPNFLGPTRSIRSLFQDPFHSFQNLFSPMMGMGRDFFSSMGSMMDVDSDTAPNEDGSVNEDVVVTKPFGNGRITCREIRRNSAGCLKFRNECQKCKEIQHIDCSGTKPLEGPLKADLEEALAMAERFTQQYDSILKTSRERLVNTSIIVYHLDREFSWVSSLVNNTNAKDDVFRVQMVNSTDTDEKNQPGETNVSVQLFNSPPVKFSVPRDVPWTDPKFSEVVAQEALDRYKEATMVGGPSSVVETHWRRMHPPEKTKPEDNPLDLV</sequence>
<evidence type="ECO:0000256" key="7">
    <source>
        <dbReference type="ARBA" id="ARBA00010069"/>
    </source>
</evidence>
<evidence type="ECO:0000256" key="17">
    <source>
        <dbReference type="ARBA" id="ARBA00023180"/>
    </source>
</evidence>
<evidence type="ECO:0000256" key="16">
    <source>
        <dbReference type="ARBA" id="ARBA00023157"/>
    </source>
</evidence>
<comment type="similarity">
    <text evidence="7 21">Belongs to the clusterin family.</text>
</comment>
<keyword evidence="20" id="KW-0968">Cytoplasmic vesicle</keyword>
<evidence type="ECO:0000256" key="23">
    <source>
        <dbReference type="SAM" id="SignalP"/>
    </source>
</evidence>
<evidence type="ECO:0000256" key="1">
    <source>
        <dbReference type="ARBA" id="ARBA00004123"/>
    </source>
</evidence>
<feature type="signal peptide" evidence="23">
    <location>
        <begin position="1"/>
        <end position="28"/>
    </location>
</feature>
<comment type="subcellular location">
    <subcellularLocation>
        <location evidence="5">Cytoplasm</location>
        <location evidence="5">Cytosol</location>
    </subcellularLocation>
    <subcellularLocation>
        <location evidence="3">Cytoplasmic vesicle</location>
        <location evidence="3">Secretory vesicle</location>
        <location evidence="3">Chromaffin granule</location>
    </subcellularLocation>
    <subcellularLocation>
        <location evidence="2">Endoplasmic reticulum</location>
    </subcellularLocation>
    <subcellularLocation>
        <location evidence="4">Mitochondrion membrane</location>
        <topology evidence="4">Peripheral membrane protein</topology>
        <orientation evidence="4">Cytoplasmic side</orientation>
    </subcellularLocation>
    <subcellularLocation>
        <location evidence="1">Nucleus</location>
    </subcellularLocation>
    <subcellularLocation>
        <location evidence="6">Secreted</location>
    </subcellularLocation>
</comment>
<evidence type="ECO:0000256" key="20">
    <source>
        <dbReference type="ARBA" id="ARBA00023329"/>
    </source>
</evidence>
<evidence type="ECO:0000259" key="24">
    <source>
        <dbReference type="SMART" id="SM00030"/>
    </source>
</evidence>
<reference evidence="26 27" key="1">
    <citation type="journal article" date="2024" name="Genome Biol. Evol.">
        <title>Chromosome-level genome assembly of the viviparous eelpout Zoarces viviparus.</title>
        <authorList>
            <person name="Fuhrmann N."/>
            <person name="Brasseur M.V."/>
            <person name="Bakowski C.E."/>
            <person name="Podsiadlowski L."/>
            <person name="Prost S."/>
            <person name="Krehenwinkel H."/>
            <person name="Mayer C."/>
        </authorList>
    </citation>
    <scope>NUCLEOTIDE SEQUENCE [LARGE SCALE GENOMIC DNA]</scope>
    <source>
        <strain evidence="26">NO-MEL_2022_Ind0_liver</strain>
    </source>
</reference>
<dbReference type="SMART" id="SM00030">
    <property type="entry name" value="CLb"/>
    <property type="match status" value="1"/>
</dbReference>
<keyword evidence="16" id="KW-1015">Disulfide bond</keyword>
<dbReference type="PROSITE" id="PS00492">
    <property type="entry name" value="CLUSTERIN_1"/>
    <property type="match status" value="1"/>
</dbReference>
<name>A0AAW1FAS0_ZOAVI</name>
<dbReference type="GO" id="GO:0005634">
    <property type="term" value="C:nucleus"/>
    <property type="evidence" value="ECO:0007669"/>
    <property type="project" value="UniProtKB-SubCell"/>
</dbReference>
<feature type="chain" id="PRO_5043385156" description="Clusterin" evidence="23">
    <location>
        <begin position="29"/>
        <end position="482"/>
    </location>
</feature>
<keyword evidence="17" id="KW-0325">Glycoprotein</keyword>
<keyword evidence="9" id="KW-0963">Cytoplasm</keyword>
<evidence type="ECO:0000256" key="19">
    <source>
        <dbReference type="ARBA" id="ARBA00023242"/>
    </source>
</evidence>
<evidence type="ECO:0000313" key="26">
    <source>
        <dbReference type="EMBL" id="KAK9531318.1"/>
    </source>
</evidence>
<feature type="coiled-coil region" evidence="22">
    <location>
        <begin position="66"/>
        <end position="114"/>
    </location>
</feature>
<accession>A0AAW1FAS0</accession>
<dbReference type="GO" id="GO:0005829">
    <property type="term" value="C:cytosol"/>
    <property type="evidence" value="ECO:0007669"/>
    <property type="project" value="UniProtKB-SubCell"/>
</dbReference>
<evidence type="ECO:0000256" key="5">
    <source>
        <dbReference type="ARBA" id="ARBA00004514"/>
    </source>
</evidence>
<evidence type="ECO:0000256" key="9">
    <source>
        <dbReference type="ARBA" id="ARBA00022490"/>
    </source>
</evidence>
<evidence type="ECO:0000256" key="10">
    <source>
        <dbReference type="ARBA" id="ARBA00022525"/>
    </source>
</evidence>
<evidence type="ECO:0000256" key="8">
    <source>
        <dbReference type="ARBA" id="ARBA00020334"/>
    </source>
</evidence>
<keyword evidence="18" id="KW-0143">Chaperone</keyword>
<dbReference type="InterPro" id="IPR016014">
    <property type="entry name" value="Clusterin_N"/>
</dbReference>
<evidence type="ECO:0000259" key="25">
    <source>
        <dbReference type="SMART" id="SM00035"/>
    </source>
</evidence>
<evidence type="ECO:0000256" key="3">
    <source>
        <dbReference type="ARBA" id="ARBA00004248"/>
    </source>
</evidence>
<keyword evidence="22" id="KW-0175">Coiled coil</keyword>
<evidence type="ECO:0000256" key="11">
    <source>
        <dbReference type="ARBA" id="ARBA00022729"/>
    </source>
</evidence>
<dbReference type="EMBL" id="JBCEZU010000089">
    <property type="protein sequence ID" value="KAK9531318.1"/>
    <property type="molecule type" value="Genomic_DNA"/>
</dbReference>
<evidence type="ECO:0000256" key="6">
    <source>
        <dbReference type="ARBA" id="ARBA00004613"/>
    </source>
</evidence>
<comment type="caution">
    <text evidence="26">The sequence shown here is derived from an EMBL/GenBank/DDBJ whole genome shotgun (WGS) entry which is preliminary data.</text>
</comment>
<evidence type="ECO:0000256" key="13">
    <source>
        <dbReference type="ARBA" id="ARBA00022843"/>
    </source>
</evidence>
<dbReference type="InterPro" id="IPR016015">
    <property type="entry name" value="Clusterin_C"/>
</dbReference>
<dbReference type="GO" id="GO:0031966">
    <property type="term" value="C:mitochondrial membrane"/>
    <property type="evidence" value="ECO:0007669"/>
    <property type="project" value="UniProtKB-SubCell"/>
</dbReference>
<keyword evidence="15" id="KW-0472">Membrane</keyword>
<evidence type="ECO:0000256" key="18">
    <source>
        <dbReference type="ARBA" id="ARBA00023186"/>
    </source>
</evidence>
<keyword evidence="12" id="KW-0256">Endoplasmic reticulum</keyword>
<dbReference type="PANTHER" id="PTHR10970">
    <property type="entry name" value="CLUSTERIN"/>
    <property type="match status" value="1"/>
</dbReference>
<dbReference type="AlphaFoldDB" id="A0AAW1FAS0"/>
<organism evidence="26 27">
    <name type="scientific">Zoarces viviparus</name>
    <name type="common">Viviparous eelpout</name>
    <name type="synonym">Blennius viviparus</name>
    <dbReference type="NCBI Taxonomy" id="48416"/>
    <lineage>
        <taxon>Eukaryota</taxon>
        <taxon>Metazoa</taxon>
        <taxon>Chordata</taxon>
        <taxon>Craniata</taxon>
        <taxon>Vertebrata</taxon>
        <taxon>Euteleostomi</taxon>
        <taxon>Actinopterygii</taxon>
        <taxon>Neopterygii</taxon>
        <taxon>Teleostei</taxon>
        <taxon>Neoteleostei</taxon>
        <taxon>Acanthomorphata</taxon>
        <taxon>Eupercaria</taxon>
        <taxon>Perciformes</taxon>
        <taxon>Cottioidei</taxon>
        <taxon>Zoarcales</taxon>
        <taxon>Zoarcidae</taxon>
        <taxon>Zoarcinae</taxon>
        <taxon>Zoarces</taxon>
    </lineage>
</organism>
<dbReference type="SMART" id="SM00035">
    <property type="entry name" value="CLa"/>
    <property type="match status" value="1"/>
</dbReference>
<dbReference type="Proteomes" id="UP001488805">
    <property type="component" value="Unassembled WGS sequence"/>
</dbReference>
<evidence type="ECO:0000313" key="27">
    <source>
        <dbReference type="Proteomes" id="UP001488805"/>
    </source>
</evidence>
<dbReference type="Pfam" id="PF01093">
    <property type="entry name" value="Clusterin"/>
    <property type="match status" value="1"/>
</dbReference>
<dbReference type="GO" id="GO:0005783">
    <property type="term" value="C:endoplasmic reticulum"/>
    <property type="evidence" value="ECO:0007669"/>
    <property type="project" value="UniProtKB-SubCell"/>
</dbReference>
<dbReference type="PANTHER" id="PTHR10970:SF1">
    <property type="entry name" value="CLUSTERIN"/>
    <property type="match status" value="1"/>
</dbReference>
<dbReference type="InterPro" id="IPR033986">
    <property type="entry name" value="Clusterin_CS"/>
</dbReference>
<evidence type="ECO:0000256" key="2">
    <source>
        <dbReference type="ARBA" id="ARBA00004240"/>
    </source>
</evidence>